<dbReference type="FunFam" id="3.40.605.10:FF:000003">
    <property type="entry name" value="Methylmalonate-semialdehyde dehydrogenase [acylating]"/>
    <property type="match status" value="1"/>
</dbReference>
<comment type="caution">
    <text evidence="5">The sequence shown here is derived from an EMBL/GenBank/DDBJ whole genome shotgun (WGS) entry which is preliminary data.</text>
</comment>
<evidence type="ECO:0000256" key="2">
    <source>
        <dbReference type="ARBA" id="ARBA00023002"/>
    </source>
</evidence>
<reference evidence="5 6" key="1">
    <citation type="journal article" date="2015" name="Genome Announc.">
        <title>Draft Genome of the Euendolithic (true boring) Cyanobacterium Mastigocoleus testarum strain BC008.</title>
        <authorList>
            <person name="Guida B.S."/>
            <person name="Garcia-Pichel F."/>
        </authorList>
    </citation>
    <scope>NUCLEOTIDE SEQUENCE [LARGE SCALE GENOMIC DNA]</scope>
    <source>
        <strain evidence="5 6">BC008</strain>
    </source>
</reference>
<dbReference type="GO" id="GO:0006574">
    <property type="term" value="P:L-valine catabolic process"/>
    <property type="evidence" value="ECO:0007669"/>
    <property type="project" value="TreeGrafter"/>
</dbReference>
<dbReference type="InterPro" id="IPR016161">
    <property type="entry name" value="Ald_DH/histidinol_DH"/>
</dbReference>
<dbReference type="PANTHER" id="PTHR43866">
    <property type="entry name" value="MALONATE-SEMIALDEHYDE DEHYDROGENASE"/>
    <property type="match status" value="1"/>
</dbReference>
<dbReference type="RefSeq" id="WP_027846607.1">
    <property type="nucleotide sequence ID" value="NZ_LMTZ01000013.1"/>
</dbReference>
<dbReference type="Proteomes" id="UP000053372">
    <property type="component" value="Unassembled WGS sequence"/>
</dbReference>
<accession>A0A0V7ZZT2</accession>
<keyword evidence="2" id="KW-0560">Oxidoreductase</keyword>
<dbReference type="InterPro" id="IPR016160">
    <property type="entry name" value="Ald_DH_CS_CYS"/>
</dbReference>
<evidence type="ECO:0000256" key="1">
    <source>
        <dbReference type="ARBA" id="ARBA00013048"/>
    </source>
</evidence>
<protein>
    <recommendedName>
        <fullName evidence="1">methylmalonate-semialdehyde dehydrogenase (CoA acylating)</fullName>
        <ecNumber evidence="1">1.2.1.27</ecNumber>
    </recommendedName>
</protein>
<dbReference type="GO" id="GO:0006210">
    <property type="term" value="P:thymine catabolic process"/>
    <property type="evidence" value="ECO:0007669"/>
    <property type="project" value="TreeGrafter"/>
</dbReference>
<dbReference type="Gene3D" id="3.40.309.10">
    <property type="entry name" value="Aldehyde Dehydrogenase, Chain A, domain 2"/>
    <property type="match status" value="1"/>
</dbReference>
<dbReference type="AlphaFoldDB" id="A0A0V7ZZT2"/>
<dbReference type="OrthoDB" id="548310at2"/>
<dbReference type="FunFam" id="3.40.309.10:FF:000002">
    <property type="entry name" value="Methylmalonate-semialdehyde dehydrogenase (Acylating)"/>
    <property type="match status" value="1"/>
</dbReference>
<dbReference type="CDD" id="cd07085">
    <property type="entry name" value="ALDH_F6_MMSDH"/>
    <property type="match status" value="1"/>
</dbReference>
<sequence length="495" mass="53829">MTNYNSIPTLSNYINGQWVTSKAKDFLEVKNPATAEILANVPLSPASEVELATEAAAEAFITWRRTPPTQRIQYLFKLKNLLEEHLEDIARTITLECGKTLTESKGEIRRAIENVEVACGIPMMMQGSNLEDIAKGIDEIMIRQPLGVCAAIAPFNFPAMIPFWFMPYAIACGNTYIVKPSEKVPLTMQKIFELLEKTGLPNGVVNLVNGTKETVDAILEHPTIKAISFVGSTAVAKYIYSWGAANGKRVQCQGGAKNPIIVLPDADMEMTTRIAADSAFGCAGQRCLAASLAITVGDAGKTFTTAMAEAAKNRVVGNGLENHVQMGPVINSQSQMRIENLIEKGAVEGGNLLVDGRNPKIFGCEKGSFIRPTILQDVNPSGEIAHTEIFGPVLSTIHVNNIDVAISLVNSGNYGNMACLFTSSGAAARKFRYEAEAGNIGINIGVAAPMAFFPFSGWKNSFFGDLHGQGKHAVEFFTQTKVVVERWRDEWERKF</sequence>
<dbReference type="InterPro" id="IPR016163">
    <property type="entry name" value="Ald_DH_C"/>
</dbReference>
<dbReference type="Pfam" id="PF00171">
    <property type="entry name" value="Aldedh"/>
    <property type="match status" value="1"/>
</dbReference>
<dbReference type="InterPro" id="IPR010061">
    <property type="entry name" value="MeMal-semiAld_DH"/>
</dbReference>
<feature type="domain" description="Aldehyde dehydrogenase" evidence="4">
    <location>
        <begin position="18"/>
        <end position="483"/>
    </location>
</feature>
<dbReference type="SUPFAM" id="SSF53720">
    <property type="entry name" value="ALDH-like"/>
    <property type="match status" value="1"/>
</dbReference>
<organism evidence="5 6">
    <name type="scientific">Mastigocoleus testarum BC008</name>
    <dbReference type="NCBI Taxonomy" id="371196"/>
    <lineage>
        <taxon>Bacteria</taxon>
        <taxon>Bacillati</taxon>
        <taxon>Cyanobacteriota</taxon>
        <taxon>Cyanophyceae</taxon>
        <taxon>Nostocales</taxon>
        <taxon>Hapalosiphonaceae</taxon>
        <taxon>Mastigocoleus</taxon>
    </lineage>
</organism>
<proteinExistence type="predicted"/>
<keyword evidence="6" id="KW-1185">Reference proteome</keyword>
<dbReference type="Gene3D" id="3.40.605.10">
    <property type="entry name" value="Aldehyde Dehydrogenase, Chain A, domain 1"/>
    <property type="match status" value="1"/>
</dbReference>
<evidence type="ECO:0000256" key="3">
    <source>
        <dbReference type="ARBA" id="ARBA00023027"/>
    </source>
</evidence>
<dbReference type="EMBL" id="LMTZ01000013">
    <property type="protein sequence ID" value="KST69841.1"/>
    <property type="molecule type" value="Genomic_DNA"/>
</dbReference>
<gene>
    <name evidence="5" type="ORF">BC008_36400</name>
</gene>
<dbReference type="InterPro" id="IPR015590">
    <property type="entry name" value="Aldehyde_DH_dom"/>
</dbReference>
<dbReference type="InterPro" id="IPR016162">
    <property type="entry name" value="Ald_DH_N"/>
</dbReference>
<dbReference type="GO" id="GO:0004491">
    <property type="term" value="F:methylmalonate-semialdehyde dehydrogenase (acylating, NAD) activity"/>
    <property type="evidence" value="ECO:0007669"/>
    <property type="project" value="UniProtKB-EC"/>
</dbReference>
<evidence type="ECO:0000313" key="5">
    <source>
        <dbReference type="EMBL" id="KST69841.1"/>
    </source>
</evidence>
<dbReference type="EC" id="1.2.1.27" evidence="1"/>
<evidence type="ECO:0000259" key="4">
    <source>
        <dbReference type="Pfam" id="PF00171"/>
    </source>
</evidence>
<dbReference type="PANTHER" id="PTHR43866:SF4">
    <property type="entry name" value="MALONATE-SEMIALDEHYDE DEHYDROGENASE"/>
    <property type="match status" value="1"/>
</dbReference>
<dbReference type="PROSITE" id="PS00070">
    <property type="entry name" value="ALDEHYDE_DEHYDR_CYS"/>
    <property type="match status" value="1"/>
</dbReference>
<name>A0A0V7ZZT2_9CYAN</name>
<dbReference type="NCBIfam" id="TIGR01722">
    <property type="entry name" value="MMSDH"/>
    <property type="match status" value="1"/>
</dbReference>
<keyword evidence="3" id="KW-0520">NAD</keyword>
<evidence type="ECO:0000313" key="6">
    <source>
        <dbReference type="Proteomes" id="UP000053372"/>
    </source>
</evidence>